<reference evidence="4 5" key="2">
    <citation type="submission" date="2009-02" db="EMBL/GenBank/DDBJ databases">
        <title>Draft genome sequence of Clostridium methylpentosum (DSM 5476).</title>
        <authorList>
            <person name="Sudarsanam P."/>
            <person name="Ley R."/>
            <person name="Guruge J."/>
            <person name="Turnbaugh P.J."/>
            <person name="Mahowald M."/>
            <person name="Liep D."/>
            <person name="Gordon J."/>
        </authorList>
    </citation>
    <scope>NUCLEOTIDE SEQUENCE [LARGE SCALE GENOMIC DNA]</scope>
    <source>
        <strain evidence="4 5">DSM 5476</strain>
    </source>
</reference>
<feature type="region of interest" description="Disordered" evidence="3">
    <location>
        <begin position="56"/>
        <end position="75"/>
    </location>
</feature>
<evidence type="ECO:0000313" key="5">
    <source>
        <dbReference type="Proteomes" id="UP000003340"/>
    </source>
</evidence>
<dbReference type="EMBL" id="ACEC01000073">
    <property type="protein sequence ID" value="EEG30112.1"/>
    <property type="molecule type" value="Genomic_DNA"/>
</dbReference>
<dbReference type="Proteomes" id="UP000003340">
    <property type="component" value="Unassembled WGS sequence"/>
</dbReference>
<feature type="compositionally biased region" description="Basic and acidic residues" evidence="3">
    <location>
        <begin position="64"/>
        <end position="75"/>
    </location>
</feature>
<keyword evidence="1 2" id="KW-0963">Cytoplasm</keyword>
<dbReference type="GO" id="GO:0005737">
    <property type="term" value="C:cytoplasm"/>
    <property type="evidence" value="ECO:0007669"/>
    <property type="project" value="UniProtKB-SubCell"/>
</dbReference>
<dbReference type="Gene3D" id="1.10.287.540">
    <property type="entry name" value="Helix hairpin bin"/>
    <property type="match status" value="1"/>
</dbReference>
<dbReference type="PANTHER" id="PTHR37300">
    <property type="entry name" value="UPF0291 PROTEIN CBO2609/CLC_2481"/>
    <property type="match status" value="1"/>
</dbReference>
<proteinExistence type="inferred from homology"/>
<accession>C0EEI7</accession>
<evidence type="ECO:0000256" key="2">
    <source>
        <dbReference type="HAMAP-Rule" id="MF_01103"/>
    </source>
</evidence>
<name>C0EEI7_9FIRM</name>
<keyword evidence="5" id="KW-1185">Reference proteome</keyword>
<comment type="caution">
    <text evidence="4">The sequence shown here is derived from an EMBL/GenBank/DDBJ whole genome shotgun (WGS) entry which is preliminary data.</text>
</comment>
<evidence type="ECO:0000256" key="3">
    <source>
        <dbReference type="SAM" id="MobiDB-lite"/>
    </source>
</evidence>
<sequence>MHELIEKINALAKKARTEGLTPAETEERDRLRQEYLRQFRAGFKEQLMGVKIVDAEGNDITPQKLKEEQEKRKNK</sequence>
<evidence type="ECO:0000256" key="1">
    <source>
        <dbReference type="ARBA" id="ARBA00022490"/>
    </source>
</evidence>
<dbReference type="SUPFAM" id="SSF158221">
    <property type="entry name" value="YnzC-like"/>
    <property type="match status" value="1"/>
</dbReference>
<dbReference type="HAMAP" id="MF_01103">
    <property type="entry name" value="UPF0291"/>
    <property type="match status" value="1"/>
</dbReference>
<dbReference type="InterPro" id="IPR009242">
    <property type="entry name" value="DUF896"/>
</dbReference>
<gene>
    <name evidence="4" type="ORF">CLOSTMETH_02273</name>
</gene>
<dbReference type="Pfam" id="PF05979">
    <property type="entry name" value="DUF896"/>
    <property type="match status" value="1"/>
</dbReference>
<comment type="subcellular location">
    <subcellularLocation>
        <location evidence="2">Cytoplasm</location>
    </subcellularLocation>
</comment>
<dbReference type="eggNOG" id="COG4224">
    <property type="taxonomic scope" value="Bacteria"/>
</dbReference>
<organism evidence="4 5">
    <name type="scientific">[Clostridium] methylpentosum DSM 5476</name>
    <dbReference type="NCBI Taxonomy" id="537013"/>
    <lineage>
        <taxon>Bacteria</taxon>
        <taxon>Bacillati</taxon>
        <taxon>Bacillota</taxon>
        <taxon>Clostridia</taxon>
        <taxon>Eubacteriales</taxon>
        <taxon>Oscillospiraceae</taxon>
        <taxon>Oscillospiraceae incertae sedis</taxon>
    </lineage>
</organism>
<dbReference type="STRING" id="537013.CLOSTMETH_02273"/>
<reference evidence="4 5" key="1">
    <citation type="submission" date="2009-01" db="EMBL/GenBank/DDBJ databases">
        <authorList>
            <person name="Fulton L."/>
            <person name="Clifton S."/>
            <person name="Fulton B."/>
            <person name="Xu J."/>
            <person name="Minx P."/>
            <person name="Pepin K.H."/>
            <person name="Johnson M."/>
            <person name="Bhonagiri V."/>
            <person name="Nash W.E."/>
            <person name="Mardis E.R."/>
            <person name="Wilson R.K."/>
        </authorList>
    </citation>
    <scope>NUCLEOTIDE SEQUENCE [LARGE SCALE GENOMIC DNA]</scope>
    <source>
        <strain evidence="4 5">DSM 5476</strain>
    </source>
</reference>
<comment type="similarity">
    <text evidence="2">Belongs to the UPF0291 family.</text>
</comment>
<dbReference type="HOGENOM" id="CLU_173137_0_2_9"/>
<dbReference type="PANTHER" id="PTHR37300:SF1">
    <property type="entry name" value="UPF0291 PROTEIN YNZC"/>
    <property type="match status" value="1"/>
</dbReference>
<protein>
    <recommendedName>
        <fullName evidence="2">UPF0291 protein CLOSTMETH_02273</fullName>
    </recommendedName>
</protein>
<evidence type="ECO:0000313" key="4">
    <source>
        <dbReference type="EMBL" id="EEG30112.1"/>
    </source>
</evidence>
<dbReference type="AlphaFoldDB" id="C0EEI7"/>